<comment type="caution">
    <text evidence="3">The sequence shown here is derived from an EMBL/GenBank/DDBJ whole genome shotgun (WGS) entry which is preliminary data.</text>
</comment>
<protein>
    <submittedName>
        <fullName evidence="3">DUF4233 domain-containing protein</fullName>
    </submittedName>
</protein>
<feature type="region of interest" description="Disordered" evidence="1">
    <location>
        <begin position="113"/>
        <end position="132"/>
    </location>
</feature>
<organism evidence="3 4">
    <name type="scientific">Lipingzhangella rawalii</name>
    <dbReference type="NCBI Taxonomy" id="2055835"/>
    <lineage>
        <taxon>Bacteria</taxon>
        <taxon>Bacillati</taxon>
        <taxon>Actinomycetota</taxon>
        <taxon>Actinomycetes</taxon>
        <taxon>Streptosporangiales</taxon>
        <taxon>Nocardiopsidaceae</taxon>
        <taxon>Lipingzhangella</taxon>
    </lineage>
</organism>
<evidence type="ECO:0000256" key="2">
    <source>
        <dbReference type="SAM" id="Phobius"/>
    </source>
</evidence>
<dbReference type="InterPro" id="IPR025327">
    <property type="entry name" value="DUF4233"/>
</dbReference>
<feature type="transmembrane region" description="Helical" evidence="2">
    <location>
        <begin position="29"/>
        <end position="49"/>
    </location>
</feature>
<evidence type="ECO:0000313" key="3">
    <source>
        <dbReference type="EMBL" id="MDS1271114.1"/>
    </source>
</evidence>
<accession>A0ABU2H935</accession>
<evidence type="ECO:0000256" key="1">
    <source>
        <dbReference type="SAM" id="MobiDB-lite"/>
    </source>
</evidence>
<dbReference type="Proteomes" id="UP001250214">
    <property type="component" value="Unassembled WGS sequence"/>
</dbReference>
<feature type="transmembrane region" description="Helical" evidence="2">
    <location>
        <begin position="81"/>
        <end position="99"/>
    </location>
</feature>
<evidence type="ECO:0000313" key="4">
    <source>
        <dbReference type="Proteomes" id="UP001250214"/>
    </source>
</evidence>
<keyword evidence="2" id="KW-0472">Membrane</keyword>
<keyword evidence="2" id="KW-1133">Transmembrane helix</keyword>
<dbReference type="EMBL" id="JAVLVT010000005">
    <property type="protein sequence ID" value="MDS1271114.1"/>
    <property type="molecule type" value="Genomic_DNA"/>
</dbReference>
<proteinExistence type="predicted"/>
<reference evidence="4" key="1">
    <citation type="submission" date="2023-07" db="EMBL/GenBank/DDBJ databases">
        <title>Novel species in the genus Lipingzhangella isolated from Sambhar Salt Lake.</title>
        <authorList>
            <person name="Jiya N."/>
            <person name="Kajale S."/>
            <person name="Sharma A."/>
        </authorList>
    </citation>
    <scope>NUCLEOTIDE SEQUENCE [LARGE SCALE GENOMIC DNA]</scope>
    <source>
        <strain evidence="4">LS1_29</strain>
    </source>
</reference>
<dbReference type="RefSeq" id="WP_310912660.1">
    <property type="nucleotide sequence ID" value="NZ_JAVLVT010000005.1"/>
</dbReference>
<gene>
    <name evidence="3" type="ORF">RIF23_12495</name>
</gene>
<keyword evidence="4" id="KW-1185">Reference proteome</keyword>
<sequence>MRTLCAVVLAFESLVLALAVPVAIQLAGLSGPVGGGVWGGLALAALVLACLQRHTWAMHAGTALHIIVVTSGLIVPGMLGVTLIGAIFAALWFGGMYLGRRTEAELARREQLEATQIGSDGPTGARPETDTS</sequence>
<dbReference type="Pfam" id="PF14017">
    <property type="entry name" value="DUF4233"/>
    <property type="match status" value="1"/>
</dbReference>
<name>A0ABU2H935_9ACTN</name>
<keyword evidence="2" id="KW-0812">Transmembrane</keyword>